<accession>A0A7C6Z2Y3</accession>
<gene>
    <name evidence="1" type="ORF">GX523_04100</name>
</gene>
<reference evidence="1 2" key="1">
    <citation type="journal article" date="2020" name="Biotechnol. Biofuels">
        <title>New insights from the biogas microbiome by comprehensive genome-resolved metagenomics of nearly 1600 species originating from multiple anaerobic digesters.</title>
        <authorList>
            <person name="Campanaro S."/>
            <person name="Treu L."/>
            <person name="Rodriguez-R L.M."/>
            <person name="Kovalovszki A."/>
            <person name="Ziels R.M."/>
            <person name="Maus I."/>
            <person name="Zhu X."/>
            <person name="Kougias P.G."/>
            <person name="Basile A."/>
            <person name="Luo G."/>
            <person name="Schluter A."/>
            <person name="Konstantinidis K.T."/>
            <person name="Angelidaki I."/>
        </authorList>
    </citation>
    <scope>NUCLEOTIDE SEQUENCE [LARGE SCALE GENOMIC DNA]</scope>
    <source>
        <strain evidence="1">AS05jafATM_4</strain>
    </source>
</reference>
<protein>
    <submittedName>
        <fullName evidence="1">Uncharacterized protein</fullName>
    </submittedName>
</protein>
<evidence type="ECO:0000313" key="1">
    <source>
        <dbReference type="EMBL" id="HHY25928.1"/>
    </source>
</evidence>
<organism evidence="1 2">
    <name type="scientific">Desulfitobacterium dehalogenans</name>
    <dbReference type="NCBI Taxonomy" id="36854"/>
    <lineage>
        <taxon>Bacteria</taxon>
        <taxon>Bacillati</taxon>
        <taxon>Bacillota</taxon>
        <taxon>Clostridia</taxon>
        <taxon>Eubacteriales</taxon>
        <taxon>Desulfitobacteriaceae</taxon>
        <taxon>Desulfitobacterium</taxon>
    </lineage>
</organism>
<dbReference type="AlphaFoldDB" id="A0A7C6Z2Y3"/>
<proteinExistence type="predicted"/>
<dbReference type="EMBL" id="DUTF01000093">
    <property type="protein sequence ID" value="HHY25928.1"/>
    <property type="molecule type" value="Genomic_DNA"/>
</dbReference>
<name>A0A7C6Z2Y3_9FIRM</name>
<dbReference type="Proteomes" id="UP000553059">
    <property type="component" value="Unassembled WGS sequence"/>
</dbReference>
<comment type="caution">
    <text evidence="1">The sequence shown here is derived from an EMBL/GenBank/DDBJ whole genome shotgun (WGS) entry which is preliminary data.</text>
</comment>
<evidence type="ECO:0000313" key="2">
    <source>
        <dbReference type="Proteomes" id="UP000553059"/>
    </source>
</evidence>
<sequence>MLDLEKTREKIIALNESDAKSILMLTAANLQMVSNENGGFTSDNCVDTLIKLFNSIPEPKGKKEN</sequence>